<feature type="transmembrane region" description="Helical" evidence="7">
    <location>
        <begin position="6"/>
        <end position="26"/>
    </location>
</feature>
<comment type="caution">
    <text evidence="8">The sequence shown here is derived from an EMBL/GenBank/DDBJ whole genome shotgun (WGS) entry which is preliminary data.</text>
</comment>
<evidence type="ECO:0000313" key="9">
    <source>
        <dbReference type="Proteomes" id="UP000709351"/>
    </source>
</evidence>
<dbReference type="Pfam" id="PF04347">
    <property type="entry name" value="FliO"/>
    <property type="match status" value="1"/>
</dbReference>
<evidence type="ECO:0000313" key="8">
    <source>
        <dbReference type="EMBL" id="MBF1284030.1"/>
    </source>
</evidence>
<organism evidence="8 9">
    <name type="scientific">Oribacterium parvum</name>
    <dbReference type="NCBI Taxonomy" id="1501329"/>
    <lineage>
        <taxon>Bacteria</taxon>
        <taxon>Bacillati</taxon>
        <taxon>Bacillota</taxon>
        <taxon>Clostridia</taxon>
        <taxon>Lachnospirales</taxon>
        <taxon>Lachnospiraceae</taxon>
        <taxon>Oribacterium</taxon>
    </lineage>
</organism>
<protein>
    <submittedName>
        <fullName evidence="8">Flagellar biosynthetic protein FliO</fullName>
    </submittedName>
</protein>
<dbReference type="GO" id="GO:0016020">
    <property type="term" value="C:membrane"/>
    <property type="evidence" value="ECO:0007669"/>
    <property type="project" value="InterPro"/>
</dbReference>
<sequence>MFQQDIISLVSGFLLFCLFLLGAWALHRFIGKYGRMFQKSRYMQVVDHIQVSQDRQLFILRLEKENRCLLVASGPEGMRLITELQEDYEGENPLGNGESFLSVFQKEGAKLLQKKLQGKNEVKNAAGAWNGEEEKASASDLDSEV</sequence>
<evidence type="ECO:0000256" key="3">
    <source>
        <dbReference type="ARBA" id="ARBA00022692"/>
    </source>
</evidence>
<keyword evidence="2" id="KW-1003">Cell membrane</keyword>
<name>A0A930DP86_9FIRM</name>
<reference evidence="8" key="1">
    <citation type="submission" date="2020-04" db="EMBL/GenBank/DDBJ databases">
        <title>Deep metagenomics examines the oral microbiome during advanced dental caries in children, revealing novel taxa and co-occurrences with host molecules.</title>
        <authorList>
            <person name="Baker J.L."/>
            <person name="Morton J.T."/>
            <person name="Dinis M."/>
            <person name="Alvarez R."/>
            <person name="Tran N.C."/>
            <person name="Knight R."/>
            <person name="Edlund A."/>
        </authorList>
    </citation>
    <scope>NUCLEOTIDE SEQUENCE</scope>
    <source>
        <strain evidence="8">JCVI_24_bin.2</strain>
    </source>
</reference>
<gene>
    <name evidence="8" type="ORF">HXM93_05815</name>
</gene>
<feature type="region of interest" description="Disordered" evidence="6">
    <location>
        <begin position="123"/>
        <end position="145"/>
    </location>
</feature>
<proteinExistence type="predicted"/>
<keyword evidence="4 7" id="KW-1133">Transmembrane helix</keyword>
<dbReference type="Proteomes" id="UP000709351">
    <property type="component" value="Unassembled WGS sequence"/>
</dbReference>
<evidence type="ECO:0000256" key="4">
    <source>
        <dbReference type="ARBA" id="ARBA00022989"/>
    </source>
</evidence>
<keyword evidence="5 7" id="KW-0472">Membrane</keyword>
<evidence type="ECO:0000256" key="7">
    <source>
        <dbReference type="SAM" id="Phobius"/>
    </source>
</evidence>
<evidence type="ECO:0000256" key="1">
    <source>
        <dbReference type="ARBA" id="ARBA00004236"/>
    </source>
</evidence>
<keyword evidence="8" id="KW-0966">Cell projection</keyword>
<comment type="subcellular location">
    <subcellularLocation>
        <location evidence="1">Cell membrane</location>
    </subcellularLocation>
</comment>
<keyword evidence="3 7" id="KW-0812">Transmembrane</keyword>
<keyword evidence="8" id="KW-0969">Cilium</keyword>
<dbReference type="InterPro" id="IPR022781">
    <property type="entry name" value="Flagellar_biosynth_FliO"/>
</dbReference>
<evidence type="ECO:0000256" key="2">
    <source>
        <dbReference type="ARBA" id="ARBA00022475"/>
    </source>
</evidence>
<dbReference type="EMBL" id="JABZRD010000339">
    <property type="protein sequence ID" value="MBF1284030.1"/>
    <property type="molecule type" value="Genomic_DNA"/>
</dbReference>
<dbReference type="GO" id="GO:0044781">
    <property type="term" value="P:bacterial-type flagellum organization"/>
    <property type="evidence" value="ECO:0007669"/>
    <property type="project" value="InterPro"/>
</dbReference>
<accession>A0A930DP86</accession>
<dbReference type="AlphaFoldDB" id="A0A930DP86"/>
<evidence type="ECO:0000256" key="5">
    <source>
        <dbReference type="ARBA" id="ARBA00023136"/>
    </source>
</evidence>
<evidence type="ECO:0000256" key="6">
    <source>
        <dbReference type="SAM" id="MobiDB-lite"/>
    </source>
</evidence>
<keyword evidence="8" id="KW-0282">Flagellum</keyword>